<dbReference type="STRING" id="995062.SAMN04489718_3790"/>
<dbReference type="Pfam" id="PF00069">
    <property type="entry name" value="Pkinase"/>
    <property type="match status" value="1"/>
</dbReference>
<keyword evidence="4 7" id="KW-0547">Nucleotide-binding</keyword>
<dbReference type="PROSITE" id="PS00108">
    <property type="entry name" value="PROTEIN_KINASE_ST"/>
    <property type="match status" value="1"/>
</dbReference>
<sequence>MSDEGRLVAGRYRVQRRIGSGAMGVVWECVDERLQRTVAVKQLVMQPGLEAAEAEEARQRAMREGRIAARLQHPHAVSVYDVAEEEGQPVLVMEYLPSTSLAAMMSEHGPLPPREVARIGAQVADALGAAHAVGVVHRDIKPGNVLLGEDGTVKITDFGISRAQGDISVTQTGMLAGTPAYLSPDVACGKEPSGASDVFSLGATLYAAIEGRPPFGQSENTLALLHAVAAGKVEPPQQAGPMADPLMAMLQANNEDRPDMAQVRQMLQAVSEGQAVTSVPSRPVPIPPAMSPGTAAATEATPANNGGGTMVAGSPQEDDLYSGGDTRATNAYLGSDTRADSAVNKRRGKGPLVAAGVLLVAAVAAGILVVTSLLGNDSGGDRVTPAGGETSSERTTTSTTTSEPTTSERQWGGYTEDEDYYETTREQETTEEEETSTTTSPTETSTSTPSSESSTSPTETQETDTTTTTTDTDAGSTVDESTDSPNGADSSAE</sequence>
<dbReference type="InterPro" id="IPR017441">
    <property type="entry name" value="Protein_kinase_ATP_BS"/>
</dbReference>
<evidence type="ECO:0000256" key="8">
    <source>
        <dbReference type="SAM" id="MobiDB-lite"/>
    </source>
</evidence>
<evidence type="ECO:0000259" key="10">
    <source>
        <dbReference type="PROSITE" id="PS50011"/>
    </source>
</evidence>
<feature type="compositionally biased region" description="Low complexity" evidence="8">
    <location>
        <begin position="292"/>
        <end position="304"/>
    </location>
</feature>
<dbReference type="InterPro" id="IPR000719">
    <property type="entry name" value="Prot_kinase_dom"/>
</dbReference>
<evidence type="ECO:0000313" key="12">
    <source>
        <dbReference type="Proteomes" id="UP000199301"/>
    </source>
</evidence>
<dbReference type="SUPFAM" id="SSF56112">
    <property type="entry name" value="Protein kinase-like (PK-like)"/>
    <property type="match status" value="1"/>
</dbReference>
<dbReference type="EMBL" id="FNKO01000002">
    <property type="protein sequence ID" value="SDR15267.1"/>
    <property type="molecule type" value="Genomic_DNA"/>
</dbReference>
<dbReference type="Gene3D" id="3.30.200.20">
    <property type="entry name" value="Phosphorylase Kinase, domain 1"/>
    <property type="match status" value="1"/>
</dbReference>
<dbReference type="GO" id="GO:0005524">
    <property type="term" value="F:ATP binding"/>
    <property type="evidence" value="ECO:0007669"/>
    <property type="project" value="UniProtKB-UniRule"/>
</dbReference>
<dbReference type="CDD" id="cd14014">
    <property type="entry name" value="STKc_PknB_like"/>
    <property type="match status" value="1"/>
</dbReference>
<dbReference type="InterPro" id="IPR011009">
    <property type="entry name" value="Kinase-like_dom_sf"/>
</dbReference>
<dbReference type="RefSeq" id="WP_245695907.1">
    <property type="nucleotide sequence ID" value="NZ_FNKO01000002.1"/>
</dbReference>
<feature type="domain" description="Protein kinase" evidence="10">
    <location>
        <begin position="12"/>
        <end position="270"/>
    </location>
</feature>
<keyword evidence="9" id="KW-0472">Membrane</keyword>
<keyword evidence="12" id="KW-1185">Reference proteome</keyword>
<gene>
    <name evidence="11" type="ORF">SAMN04489718_3790</name>
</gene>
<feature type="transmembrane region" description="Helical" evidence="9">
    <location>
        <begin position="352"/>
        <end position="374"/>
    </location>
</feature>
<dbReference type="GO" id="GO:0004674">
    <property type="term" value="F:protein serine/threonine kinase activity"/>
    <property type="evidence" value="ECO:0007669"/>
    <property type="project" value="UniProtKB-KW"/>
</dbReference>
<organism evidence="11 12">
    <name type="scientific">Actinopolyspora saharensis</name>
    <dbReference type="NCBI Taxonomy" id="995062"/>
    <lineage>
        <taxon>Bacteria</taxon>
        <taxon>Bacillati</taxon>
        <taxon>Actinomycetota</taxon>
        <taxon>Actinomycetes</taxon>
        <taxon>Actinopolysporales</taxon>
        <taxon>Actinopolysporaceae</taxon>
        <taxon>Actinopolyspora</taxon>
    </lineage>
</organism>
<protein>
    <recommendedName>
        <fullName evidence="1">non-specific serine/threonine protein kinase</fullName>
        <ecNumber evidence="1">2.7.11.1</ecNumber>
    </recommendedName>
</protein>
<dbReference type="SMART" id="SM00220">
    <property type="entry name" value="S_TKc"/>
    <property type="match status" value="1"/>
</dbReference>
<evidence type="ECO:0000256" key="7">
    <source>
        <dbReference type="PROSITE-ProRule" id="PRU10141"/>
    </source>
</evidence>
<keyword evidence="5" id="KW-0418">Kinase</keyword>
<dbReference type="PANTHER" id="PTHR43289">
    <property type="entry name" value="MITOGEN-ACTIVATED PROTEIN KINASE KINASE KINASE 20-RELATED"/>
    <property type="match status" value="1"/>
</dbReference>
<evidence type="ECO:0000256" key="2">
    <source>
        <dbReference type="ARBA" id="ARBA00022527"/>
    </source>
</evidence>
<keyword evidence="9" id="KW-0812">Transmembrane</keyword>
<evidence type="ECO:0000256" key="3">
    <source>
        <dbReference type="ARBA" id="ARBA00022679"/>
    </source>
</evidence>
<feature type="region of interest" description="Disordered" evidence="8">
    <location>
        <begin position="374"/>
        <end position="493"/>
    </location>
</feature>
<dbReference type="PROSITE" id="PS50011">
    <property type="entry name" value="PROTEIN_KINASE_DOM"/>
    <property type="match status" value="1"/>
</dbReference>
<dbReference type="InterPro" id="IPR008271">
    <property type="entry name" value="Ser/Thr_kinase_AS"/>
</dbReference>
<evidence type="ECO:0000256" key="9">
    <source>
        <dbReference type="SAM" id="Phobius"/>
    </source>
</evidence>
<dbReference type="Gene3D" id="1.10.510.10">
    <property type="entry name" value="Transferase(Phosphotransferase) domain 1"/>
    <property type="match status" value="1"/>
</dbReference>
<dbReference type="Proteomes" id="UP000199301">
    <property type="component" value="Unassembled WGS sequence"/>
</dbReference>
<keyword evidence="6 7" id="KW-0067">ATP-binding</keyword>
<evidence type="ECO:0000313" key="11">
    <source>
        <dbReference type="EMBL" id="SDR15267.1"/>
    </source>
</evidence>
<dbReference type="EC" id="2.7.11.1" evidence="1"/>
<accession>A0A1H1GQ05</accession>
<feature type="region of interest" description="Disordered" evidence="8">
    <location>
        <begin position="274"/>
        <end position="333"/>
    </location>
</feature>
<feature type="compositionally biased region" description="Low complexity" evidence="8">
    <location>
        <begin position="389"/>
        <end position="408"/>
    </location>
</feature>
<evidence type="ECO:0000256" key="5">
    <source>
        <dbReference type="ARBA" id="ARBA00022777"/>
    </source>
</evidence>
<keyword evidence="2" id="KW-0723">Serine/threonine-protein kinase</keyword>
<dbReference type="PROSITE" id="PS00107">
    <property type="entry name" value="PROTEIN_KINASE_ATP"/>
    <property type="match status" value="1"/>
</dbReference>
<feature type="compositionally biased region" description="Polar residues" evidence="8">
    <location>
        <begin position="474"/>
        <end position="493"/>
    </location>
</feature>
<keyword evidence="9" id="KW-1133">Transmembrane helix</keyword>
<evidence type="ECO:0000256" key="4">
    <source>
        <dbReference type="ARBA" id="ARBA00022741"/>
    </source>
</evidence>
<dbReference type="PANTHER" id="PTHR43289:SF6">
    <property type="entry name" value="SERINE_THREONINE-PROTEIN KINASE NEKL-3"/>
    <property type="match status" value="1"/>
</dbReference>
<proteinExistence type="predicted"/>
<reference evidence="12" key="1">
    <citation type="submission" date="2016-10" db="EMBL/GenBank/DDBJ databases">
        <authorList>
            <person name="Varghese N."/>
            <person name="Submissions S."/>
        </authorList>
    </citation>
    <scope>NUCLEOTIDE SEQUENCE [LARGE SCALE GENOMIC DNA]</scope>
    <source>
        <strain evidence="12">DSM 45459</strain>
    </source>
</reference>
<evidence type="ECO:0000256" key="1">
    <source>
        <dbReference type="ARBA" id="ARBA00012513"/>
    </source>
</evidence>
<feature type="compositionally biased region" description="Low complexity" evidence="8">
    <location>
        <begin position="436"/>
        <end position="473"/>
    </location>
</feature>
<name>A0A1H1GQ05_9ACTN</name>
<keyword evidence="3" id="KW-0808">Transferase</keyword>
<feature type="binding site" evidence="7">
    <location>
        <position position="41"/>
    </location>
    <ligand>
        <name>ATP</name>
        <dbReference type="ChEBI" id="CHEBI:30616"/>
    </ligand>
</feature>
<evidence type="ECO:0000256" key="6">
    <source>
        <dbReference type="ARBA" id="ARBA00022840"/>
    </source>
</evidence>
<dbReference type="AlphaFoldDB" id="A0A1H1GQ05"/>